<name>A0A1X2IH22_9FUNG</name>
<dbReference type="STRING" id="90262.A0A1X2IH22"/>
<dbReference type="Proteomes" id="UP000193560">
    <property type="component" value="Unassembled WGS sequence"/>
</dbReference>
<dbReference type="CDD" id="cd00083">
    <property type="entry name" value="bHLH_SF"/>
    <property type="match status" value="1"/>
</dbReference>
<proteinExistence type="predicted"/>
<organism evidence="2 3">
    <name type="scientific">Absidia repens</name>
    <dbReference type="NCBI Taxonomy" id="90262"/>
    <lineage>
        <taxon>Eukaryota</taxon>
        <taxon>Fungi</taxon>
        <taxon>Fungi incertae sedis</taxon>
        <taxon>Mucoromycota</taxon>
        <taxon>Mucoromycotina</taxon>
        <taxon>Mucoromycetes</taxon>
        <taxon>Mucorales</taxon>
        <taxon>Cunninghamellaceae</taxon>
        <taxon>Absidia</taxon>
    </lineage>
</organism>
<dbReference type="PROSITE" id="PS50888">
    <property type="entry name" value="BHLH"/>
    <property type="match status" value="1"/>
</dbReference>
<reference evidence="2 3" key="1">
    <citation type="submission" date="2016-07" db="EMBL/GenBank/DDBJ databases">
        <title>Pervasive Adenine N6-methylation of Active Genes in Fungi.</title>
        <authorList>
            <consortium name="DOE Joint Genome Institute"/>
            <person name="Mondo S.J."/>
            <person name="Dannebaum R.O."/>
            <person name="Kuo R.C."/>
            <person name="Labutti K."/>
            <person name="Haridas S."/>
            <person name="Kuo A."/>
            <person name="Salamov A."/>
            <person name="Ahrendt S.R."/>
            <person name="Lipzen A."/>
            <person name="Sullivan W."/>
            <person name="Andreopoulos W.B."/>
            <person name="Clum A."/>
            <person name="Lindquist E."/>
            <person name="Daum C."/>
            <person name="Ramamoorthy G.K."/>
            <person name="Gryganskyi A."/>
            <person name="Culley D."/>
            <person name="Magnuson J.K."/>
            <person name="James T.Y."/>
            <person name="O'Malley M.A."/>
            <person name="Stajich J.E."/>
            <person name="Spatafora J.W."/>
            <person name="Visel A."/>
            <person name="Grigoriev I.V."/>
        </authorList>
    </citation>
    <scope>NUCLEOTIDE SEQUENCE [LARGE SCALE GENOMIC DNA]</scope>
    <source>
        <strain evidence="2 3">NRRL 1336</strain>
    </source>
</reference>
<dbReference type="GO" id="GO:0005634">
    <property type="term" value="C:nucleus"/>
    <property type="evidence" value="ECO:0007669"/>
    <property type="project" value="TreeGrafter"/>
</dbReference>
<feature type="non-terminal residue" evidence="2">
    <location>
        <position position="1"/>
    </location>
</feature>
<keyword evidence="3" id="KW-1185">Reference proteome</keyword>
<dbReference type="GO" id="GO:0046983">
    <property type="term" value="F:protein dimerization activity"/>
    <property type="evidence" value="ECO:0007669"/>
    <property type="project" value="InterPro"/>
</dbReference>
<dbReference type="InterPro" id="IPR036638">
    <property type="entry name" value="HLH_DNA-bd_sf"/>
</dbReference>
<evidence type="ECO:0000259" key="1">
    <source>
        <dbReference type="PROSITE" id="PS50888"/>
    </source>
</evidence>
<dbReference type="InterPro" id="IPR011598">
    <property type="entry name" value="bHLH_dom"/>
</dbReference>
<dbReference type="EMBL" id="MCGE01000011">
    <property type="protein sequence ID" value="ORZ16461.1"/>
    <property type="molecule type" value="Genomic_DNA"/>
</dbReference>
<dbReference type="PANTHER" id="PTHR47787:SF1">
    <property type="entry name" value="CENTROMERE-BINDING PROTEIN 1"/>
    <property type="match status" value="1"/>
</dbReference>
<gene>
    <name evidence="2" type="ORF">BCR42DRAFT_312357</name>
</gene>
<dbReference type="OrthoDB" id="690068at2759"/>
<sequence>QREQARKISHSAIERRRRERINDKIMQLKQIIPACADQENLHKMSILQSAIDYINHLKEIVDKRQQ</sequence>
<dbReference type="Pfam" id="PF00010">
    <property type="entry name" value="HLH"/>
    <property type="match status" value="1"/>
</dbReference>
<dbReference type="PANTHER" id="PTHR47787">
    <property type="entry name" value="CENTROMERE-BINDING PROTEIN 1"/>
    <property type="match status" value="1"/>
</dbReference>
<dbReference type="SMART" id="SM00353">
    <property type="entry name" value="HLH"/>
    <property type="match status" value="1"/>
</dbReference>
<dbReference type="AlphaFoldDB" id="A0A1X2IH22"/>
<feature type="non-terminal residue" evidence="2">
    <location>
        <position position="66"/>
    </location>
</feature>
<dbReference type="Gene3D" id="4.10.280.10">
    <property type="entry name" value="Helix-loop-helix DNA-binding domain"/>
    <property type="match status" value="1"/>
</dbReference>
<comment type="caution">
    <text evidence="2">The sequence shown here is derived from an EMBL/GenBank/DDBJ whole genome shotgun (WGS) entry which is preliminary data.</text>
</comment>
<accession>A0A1X2IH22</accession>
<dbReference type="GO" id="GO:0003700">
    <property type="term" value="F:DNA-binding transcription factor activity"/>
    <property type="evidence" value="ECO:0007669"/>
    <property type="project" value="TreeGrafter"/>
</dbReference>
<evidence type="ECO:0000313" key="2">
    <source>
        <dbReference type="EMBL" id="ORZ16461.1"/>
    </source>
</evidence>
<protein>
    <submittedName>
        <fullName evidence="2">Myc-type, basic helix-loop-helix domain-containing protein</fullName>
    </submittedName>
</protein>
<evidence type="ECO:0000313" key="3">
    <source>
        <dbReference type="Proteomes" id="UP000193560"/>
    </source>
</evidence>
<dbReference type="SUPFAM" id="SSF47459">
    <property type="entry name" value="HLH, helix-loop-helix DNA-binding domain"/>
    <property type="match status" value="1"/>
</dbReference>
<feature type="domain" description="BHLH" evidence="1">
    <location>
        <begin position="5"/>
        <end position="57"/>
    </location>
</feature>